<dbReference type="Proteomes" id="UP000297668">
    <property type="component" value="Unassembled WGS sequence"/>
</dbReference>
<dbReference type="RefSeq" id="WP_135260886.1">
    <property type="nucleotide sequence ID" value="NZ_SJZF01000024.1"/>
</dbReference>
<dbReference type="PANTHER" id="PTHR43806:SF11">
    <property type="entry name" value="CEREVISIN-RELATED"/>
    <property type="match status" value="1"/>
</dbReference>
<evidence type="ECO:0000256" key="1">
    <source>
        <dbReference type="ARBA" id="ARBA00011073"/>
    </source>
</evidence>
<evidence type="ECO:0000256" key="6">
    <source>
        <dbReference type="SAM" id="MobiDB-lite"/>
    </source>
</evidence>
<feature type="active site" description="Charge relay system" evidence="5">
    <location>
        <position position="263"/>
    </location>
</feature>
<dbReference type="Gene3D" id="3.40.50.200">
    <property type="entry name" value="Peptidase S8/S53 domain"/>
    <property type="match status" value="1"/>
</dbReference>
<dbReference type="PRINTS" id="PR00723">
    <property type="entry name" value="SUBTILISIN"/>
</dbReference>
<dbReference type="InterPro" id="IPR000209">
    <property type="entry name" value="Peptidase_S8/S53_dom"/>
</dbReference>
<dbReference type="PROSITE" id="PS00137">
    <property type="entry name" value="SUBTILASE_HIS"/>
    <property type="match status" value="1"/>
</dbReference>
<keyword evidence="4 5" id="KW-0720">Serine protease</keyword>
<gene>
    <name evidence="8" type="ORF">E0687_11175</name>
</gene>
<feature type="active site" description="Charge relay system" evidence="5">
    <location>
        <position position="223"/>
    </location>
</feature>
<dbReference type="Pfam" id="PF00082">
    <property type="entry name" value="Peptidase_S8"/>
    <property type="match status" value="1"/>
</dbReference>
<evidence type="ECO:0000256" key="2">
    <source>
        <dbReference type="ARBA" id="ARBA00022670"/>
    </source>
</evidence>
<accession>A0A4Y9F8F6</accession>
<dbReference type="SUPFAM" id="SSF52743">
    <property type="entry name" value="Subtilisin-like"/>
    <property type="match status" value="1"/>
</dbReference>
<keyword evidence="2 5" id="KW-0645">Protease</keyword>
<dbReference type="PROSITE" id="PS51892">
    <property type="entry name" value="SUBTILASE"/>
    <property type="match status" value="1"/>
</dbReference>
<proteinExistence type="inferred from homology"/>
<comment type="caution">
    <text evidence="8">The sequence shown here is derived from an EMBL/GenBank/DDBJ whole genome shotgun (WGS) entry which is preliminary data.</text>
</comment>
<feature type="domain" description="Peptidase S8/S53" evidence="7">
    <location>
        <begin position="214"/>
        <end position="457"/>
    </location>
</feature>
<dbReference type="InterPro" id="IPR023828">
    <property type="entry name" value="Peptidase_S8_Ser-AS"/>
</dbReference>
<keyword evidence="3 5" id="KW-0378">Hydrolase</keyword>
<organism evidence="8 9">
    <name type="scientific">Thermus tengchongensis</name>
    <dbReference type="NCBI Taxonomy" id="1214928"/>
    <lineage>
        <taxon>Bacteria</taxon>
        <taxon>Thermotogati</taxon>
        <taxon>Deinococcota</taxon>
        <taxon>Deinococci</taxon>
        <taxon>Thermales</taxon>
        <taxon>Thermaceae</taxon>
        <taxon>Thermus</taxon>
    </lineage>
</organism>
<evidence type="ECO:0000256" key="5">
    <source>
        <dbReference type="PROSITE-ProRule" id="PRU01240"/>
    </source>
</evidence>
<dbReference type="InterPro" id="IPR050131">
    <property type="entry name" value="Peptidase_S8_subtilisin-like"/>
</dbReference>
<dbReference type="AlphaFoldDB" id="A0A4Y9F8F6"/>
<sequence>MRKRTIPKASLTLFSLLVFLAGCALEAPLLRLSLGQEKVRAREGETATLPARVEARGLRARLFVEGLPPGMTPPPLEVEGKEELSLAIPAREAGTWEARVVAEGGGMRREAPFRLVVESASSQDLYLEGAVYVGGAEATPQAAGVLRYCPTGCSGRPLGGGWYRAEGLQPLASRTEGLPDRPLRAQGGEAEPLFPEEWNLPLARFPEAWAEATGEGVVVAVADTGVLPGHPDLEGVLLPGLDLVDGDTDPTEPSTGSPLQTFHGSHVSGVLAAAWNGVGMAGASQAHILPIRLLTPEGTGRESDLILVLRWAAGIPVPGLPPNPHPAQVVNLSLSGEGPCSPALQEALDEVRARGVLVVAAAGNYGRDFRDYFPGNCRGVLTVGAVGPEGRLASYSNRSAPLLAPGGDGASGVLGPTLGGHRLLKGTSQAAPHVSAALALLRSRGAASPEALEGALLAGSRSTPEGRLLDAFAALKALEGGGVALRVEGRLALKPGEEGSLAVEVLSPYPVPVRVAAEGGLAAYLAPNPAQGTAHLRVRAPTGTAPGAYRVRLEGGGAEATAEVQVEALPARVVLSACSEGGVCRSFVLPPEGGPFRLEGLSPGTYRLLAFLDRDGDGALDPEEPRGEAEARPPARGVKVLVR</sequence>
<dbReference type="PROSITE" id="PS51257">
    <property type="entry name" value="PROKAR_LIPOPROTEIN"/>
    <property type="match status" value="1"/>
</dbReference>
<dbReference type="PROSITE" id="PS00138">
    <property type="entry name" value="SUBTILASE_SER"/>
    <property type="match status" value="1"/>
</dbReference>
<evidence type="ECO:0000313" key="9">
    <source>
        <dbReference type="Proteomes" id="UP000297668"/>
    </source>
</evidence>
<name>A0A4Y9F8F6_9DEIN</name>
<feature type="compositionally biased region" description="Basic and acidic residues" evidence="6">
    <location>
        <begin position="617"/>
        <end position="633"/>
    </location>
</feature>
<dbReference type="EMBL" id="SJZF01000024">
    <property type="protein sequence ID" value="TFU25355.1"/>
    <property type="molecule type" value="Genomic_DNA"/>
</dbReference>
<comment type="similarity">
    <text evidence="1 5">Belongs to the peptidase S8 family.</text>
</comment>
<evidence type="ECO:0000256" key="4">
    <source>
        <dbReference type="ARBA" id="ARBA00022825"/>
    </source>
</evidence>
<dbReference type="PANTHER" id="PTHR43806">
    <property type="entry name" value="PEPTIDASE S8"/>
    <property type="match status" value="1"/>
</dbReference>
<evidence type="ECO:0000256" key="3">
    <source>
        <dbReference type="ARBA" id="ARBA00022801"/>
    </source>
</evidence>
<protein>
    <submittedName>
        <fullName evidence="8">Peptidase S8 and S53 subtilisin kexin sedolisin</fullName>
    </submittedName>
</protein>
<feature type="active site" description="Charge relay system" evidence="5">
    <location>
        <position position="428"/>
    </location>
</feature>
<dbReference type="InterPro" id="IPR036852">
    <property type="entry name" value="Peptidase_S8/S53_dom_sf"/>
</dbReference>
<dbReference type="GO" id="GO:0004252">
    <property type="term" value="F:serine-type endopeptidase activity"/>
    <property type="evidence" value="ECO:0007669"/>
    <property type="project" value="UniProtKB-UniRule"/>
</dbReference>
<evidence type="ECO:0000313" key="8">
    <source>
        <dbReference type="EMBL" id="TFU25355.1"/>
    </source>
</evidence>
<reference evidence="8 9" key="1">
    <citation type="submission" date="2019-03" db="EMBL/GenBank/DDBJ databases">
        <title>Thermus tengchongensis species for the arsenic transformation mechanism.</title>
        <authorList>
            <person name="Yuan G.C."/>
        </authorList>
    </citation>
    <scope>NUCLEOTIDE SEQUENCE [LARGE SCALE GENOMIC DNA]</scope>
    <source>
        <strain evidence="8 9">15W</strain>
    </source>
</reference>
<feature type="region of interest" description="Disordered" evidence="6">
    <location>
        <begin position="617"/>
        <end position="643"/>
    </location>
</feature>
<dbReference type="GO" id="GO:0006508">
    <property type="term" value="P:proteolysis"/>
    <property type="evidence" value="ECO:0007669"/>
    <property type="project" value="UniProtKB-KW"/>
</dbReference>
<dbReference type="InterPro" id="IPR015500">
    <property type="entry name" value="Peptidase_S8_subtilisin-rel"/>
</dbReference>
<dbReference type="InterPro" id="IPR022398">
    <property type="entry name" value="Peptidase_S8_His-AS"/>
</dbReference>
<evidence type="ECO:0000259" key="7">
    <source>
        <dbReference type="Pfam" id="PF00082"/>
    </source>
</evidence>